<name>A0A1G2ICL3_9BACT</name>
<sequence>MTNIKDKKFDLEDRTAKFGENIIDFSKKIKSTPITMSLISQLVRSATSIGANYCEADCAETKKDFEHKIGICKKESKESRHWVRMVARAIPELSHEARIYWKEANELNLIFSAIVRKSREKNLSI</sequence>
<dbReference type="SUPFAM" id="SSF158446">
    <property type="entry name" value="IVS-encoded protein-like"/>
    <property type="match status" value="1"/>
</dbReference>
<reference evidence="1 2" key="1">
    <citation type="journal article" date="2016" name="Nat. Commun.">
        <title>Thousands of microbial genomes shed light on interconnected biogeochemical processes in an aquifer system.</title>
        <authorList>
            <person name="Anantharaman K."/>
            <person name="Brown C.T."/>
            <person name="Hug L.A."/>
            <person name="Sharon I."/>
            <person name="Castelle C.J."/>
            <person name="Probst A.J."/>
            <person name="Thomas B.C."/>
            <person name="Singh A."/>
            <person name="Wilkins M.J."/>
            <person name="Karaoz U."/>
            <person name="Brodie E.L."/>
            <person name="Williams K.H."/>
            <person name="Hubbard S.S."/>
            <person name="Banfield J.F."/>
        </authorList>
    </citation>
    <scope>NUCLEOTIDE SEQUENCE [LARGE SCALE GENOMIC DNA]</scope>
</reference>
<comment type="caution">
    <text evidence="1">The sequence shown here is derived from an EMBL/GenBank/DDBJ whole genome shotgun (WGS) entry which is preliminary data.</text>
</comment>
<organism evidence="1 2">
    <name type="scientific">Candidatus Staskawiczbacteria bacterium RIFCSPLOWO2_01_FULL_38_12b</name>
    <dbReference type="NCBI Taxonomy" id="1802214"/>
    <lineage>
        <taxon>Bacteria</taxon>
        <taxon>Candidatus Staskawicziibacteriota</taxon>
    </lineage>
</organism>
<dbReference type="EMBL" id="MHPA01000026">
    <property type="protein sequence ID" value="OGZ72479.1"/>
    <property type="molecule type" value="Genomic_DNA"/>
</dbReference>
<dbReference type="PANTHER" id="PTHR38471">
    <property type="entry name" value="FOUR HELIX BUNDLE PROTEIN"/>
    <property type="match status" value="1"/>
</dbReference>
<evidence type="ECO:0000313" key="1">
    <source>
        <dbReference type="EMBL" id="OGZ72479.1"/>
    </source>
</evidence>
<evidence type="ECO:0000313" key="2">
    <source>
        <dbReference type="Proteomes" id="UP000176774"/>
    </source>
</evidence>
<gene>
    <name evidence="1" type="ORF">A2908_02850</name>
</gene>
<dbReference type="InterPro" id="IPR036583">
    <property type="entry name" value="23S_rRNA_IVS_sf"/>
</dbReference>
<proteinExistence type="predicted"/>
<dbReference type="NCBIfam" id="TIGR02436">
    <property type="entry name" value="four helix bundle protein"/>
    <property type="match status" value="1"/>
</dbReference>
<dbReference type="Proteomes" id="UP000176774">
    <property type="component" value="Unassembled WGS sequence"/>
</dbReference>
<accession>A0A1G2ICL3</accession>
<dbReference type="InterPro" id="IPR012657">
    <property type="entry name" value="23S_rRNA-intervening_sequence"/>
</dbReference>
<dbReference type="AlphaFoldDB" id="A0A1G2ICL3"/>
<dbReference type="Pfam" id="PF05635">
    <property type="entry name" value="23S_rRNA_IVP"/>
    <property type="match status" value="1"/>
</dbReference>
<dbReference type="Gene3D" id="1.20.1440.60">
    <property type="entry name" value="23S rRNA-intervening sequence"/>
    <property type="match status" value="1"/>
</dbReference>
<protein>
    <submittedName>
        <fullName evidence="1">Four helix bundle protein</fullName>
    </submittedName>
</protein>
<dbReference type="PANTHER" id="PTHR38471:SF2">
    <property type="entry name" value="FOUR HELIX BUNDLE PROTEIN"/>
    <property type="match status" value="1"/>
</dbReference>
<dbReference type="PIRSF" id="PIRSF035652">
    <property type="entry name" value="CHP02436"/>
    <property type="match status" value="1"/>
</dbReference>